<comment type="caution">
    <text evidence="3">The sequence shown here is derived from an EMBL/GenBank/DDBJ whole genome shotgun (WGS) entry which is preliminary data.</text>
</comment>
<reference evidence="4" key="1">
    <citation type="submission" date="2013-08" db="EMBL/GenBank/DDBJ databases">
        <title>Intrasporangium oryzae NRRL B-24470.</title>
        <authorList>
            <person name="Liu H."/>
            <person name="Wang G."/>
        </authorList>
    </citation>
    <scope>NUCLEOTIDE SEQUENCE [LARGE SCALE GENOMIC DNA]</scope>
    <source>
        <strain evidence="4">Q5-1</strain>
    </source>
</reference>
<dbReference type="InterPro" id="IPR027417">
    <property type="entry name" value="P-loop_NTPase"/>
</dbReference>
<name>W9GL38_9MICO</name>
<dbReference type="PANTHER" id="PTHR32182">
    <property type="entry name" value="DNA REPLICATION AND REPAIR PROTEIN RECF"/>
    <property type="match status" value="1"/>
</dbReference>
<sequence length="877" mass="95651">MATPTEAAATESTERIDPRAQLADWANANDEWVRLLVAEVIATGRPAGTSVVEKAYLLFRQEKALDERELPAIPMLDIEAGQDESAPSLSLTRLSEVRGVNALVAGAVIEPHEGLTILYGENGTGKTGYSRVFKALANSRTADTILGNIDADTSEAQSARLEFKLGEDAQALIWMGELGVSPFTRMSIFDSPAVRTHVDEDLDYVYTPASLALFNDVTTAIQAVTAQIDAAISELGSSGSGLLSRFQRGSTIYPLIESLGASTDLADLKARAKSGIDVDQQLDALTQGVAALRANTLGAQIAGLRSEQRVLSEAGTTAEALLGFEQDKYNEALARRAQLTSDYETFRRELFAAADLPADPDDSWNDFIEAGHTYRQHLVEVEAHDADRCLYCRQPLLDPARDLLTRYSTYLEDKISADIRTTDTTLGAYKRQAAALQGNEMGSFIQQYKDADPSERPTYFAQVEEIEGARCAVATAVVAGHPVSIQIADLVAKVRADVDTALSTVGNSISELEAMQKGRTEALVDKQAELLELKDAVELGKSWSLIETQVKSAKEADRLKTLKRPLPSLGRSVTALAKTASDQLINHSFDALFLEECEALRAPSLKIQFVGREGKAQRRKVLSGKHKPSKVLSEGEQKVLALADFLAEARLAGITAPVIFDDPVSSLDHRRIKEVAQRIARLADDNQVIVFTHDILFATTLLALFEKSKRCAYFQITDENGKGKVSRATGPRIDSLSAIKGRINSTIQAAKQLDGEARDALVHTGYSHLRSWCEVFTEDELLKGVTRRYQANVQMTTLGNINVDKLGQIIPKVCEVFGEACRYIDGHSQALITQGVSPTLGGLEQHWAELQELKKLNEGKTPDGLDPNRAFLEDRLV</sequence>
<proteinExistence type="predicted"/>
<dbReference type="OrthoDB" id="4428168at2"/>
<dbReference type="AlphaFoldDB" id="W9GL38"/>
<keyword evidence="1" id="KW-0227">DNA damage</keyword>
<dbReference type="InterPro" id="IPR026866">
    <property type="entry name" value="CR006_AAA"/>
</dbReference>
<dbReference type="PANTHER" id="PTHR32182:SF22">
    <property type="entry name" value="ATP-DEPENDENT ENDONUCLEASE, OLD FAMILY-RELATED"/>
    <property type="match status" value="1"/>
</dbReference>
<dbReference type="Gene3D" id="3.40.50.300">
    <property type="entry name" value="P-loop containing nucleotide triphosphate hydrolases"/>
    <property type="match status" value="1"/>
</dbReference>
<evidence type="ECO:0000313" key="4">
    <source>
        <dbReference type="Proteomes" id="UP000019494"/>
    </source>
</evidence>
<dbReference type="PATRIC" id="fig|584657.3.peg.1223"/>
<gene>
    <name evidence="3" type="ORF">N864_16495</name>
</gene>
<dbReference type="GO" id="GO:0006302">
    <property type="term" value="P:double-strand break repair"/>
    <property type="evidence" value="ECO:0007669"/>
    <property type="project" value="TreeGrafter"/>
</dbReference>
<feature type="domain" description="Protein CR006 P-loop" evidence="2">
    <location>
        <begin position="366"/>
        <end position="725"/>
    </location>
</feature>
<evidence type="ECO:0000259" key="2">
    <source>
        <dbReference type="Pfam" id="PF13166"/>
    </source>
</evidence>
<dbReference type="SUPFAM" id="SSF52540">
    <property type="entry name" value="P-loop containing nucleoside triphosphate hydrolases"/>
    <property type="match status" value="1"/>
</dbReference>
<protein>
    <recommendedName>
        <fullName evidence="2">Protein CR006 P-loop domain-containing protein</fullName>
    </recommendedName>
</protein>
<dbReference type="CDD" id="cd00267">
    <property type="entry name" value="ABC_ATPase"/>
    <property type="match status" value="1"/>
</dbReference>
<evidence type="ECO:0000256" key="1">
    <source>
        <dbReference type="ARBA" id="ARBA00023236"/>
    </source>
</evidence>
<dbReference type="GO" id="GO:0000731">
    <property type="term" value="P:DNA synthesis involved in DNA repair"/>
    <property type="evidence" value="ECO:0007669"/>
    <property type="project" value="TreeGrafter"/>
</dbReference>
<evidence type="ECO:0000313" key="3">
    <source>
        <dbReference type="EMBL" id="EWT06825.1"/>
    </source>
</evidence>
<dbReference type="Pfam" id="PF13166">
    <property type="entry name" value="AAA_13"/>
    <property type="match status" value="1"/>
</dbReference>
<dbReference type="EMBL" id="AWQS01000031">
    <property type="protein sequence ID" value="EWT06825.1"/>
    <property type="molecule type" value="Genomic_DNA"/>
</dbReference>
<dbReference type="Proteomes" id="UP000019494">
    <property type="component" value="Unassembled WGS sequence"/>
</dbReference>
<keyword evidence="4" id="KW-1185">Reference proteome</keyword>
<dbReference type="GO" id="GO:0009432">
    <property type="term" value="P:SOS response"/>
    <property type="evidence" value="ECO:0007669"/>
    <property type="project" value="UniProtKB-KW"/>
</dbReference>
<accession>W9GL38</accession>
<keyword evidence="1" id="KW-0742">SOS response</keyword>
<dbReference type="RefSeq" id="WP_051518255.1">
    <property type="nucleotide sequence ID" value="NZ_AWQS01000031.1"/>
</dbReference>
<organism evidence="3 4">
    <name type="scientific">Intrasporangium chromatireducens Q5-1</name>
    <dbReference type="NCBI Taxonomy" id="584657"/>
    <lineage>
        <taxon>Bacteria</taxon>
        <taxon>Bacillati</taxon>
        <taxon>Actinomycetota</taxon>
        <taxon>Actinomycetes</taxon>
        <taxon>Micrococcales</taxon>
        <taxon>Intrasporangiaceae</taxon>
        <taxon>Intrasporangium</taxon>
    </lineage>
</organism>